<keyword evidence="4" id="KW-1185">Reference proteome</keyword>
<feature type="compositionally biased region" description="Low complexity" evidence="2">
    <location>
        <begin position="640"/>
        <end position="658"/>
    </location>
</feature>
<proteinExistence type="predicted"/>
<evidence type="ECO:0000256" key="2">
    <source>
        <dbReference type="SAM" id="MobiDB-lite"/>
    </source>
</evidence>
<feature type="compositionally biased region" description="Low complexity" evidence="2">
    <location>
        <begin position="76"/>
        <end position="99"/>
    </location>
</feature>
<comment type="caution">
    <text evidence="3">The sequence shown here is derived from an EMBL/GenBank/DDBJ whole genome shotgun (WGS) entry which is preliminary data.</text>
</comment>
<dbReference type="InterPro" id="IPR032675">
    <property type="entry name" value="LRR_dom_sf"/>
</dbReference>
<dbReference type="EMBL" id="BMAR01000004">
    <property type="protein sequence ID" value="GFR43011.1"/>
    <property type="molecule type" value="Genomic_DNA"/>
</dbReference>
<feature type="compositionally biased region" description="Low complexity" evidence="2">
    <location>
        <begin position="52"/>
        <end position="68"/>
    </location>
</feature>
<accession>A0AAD3HJM3</accession>
<dbReference type="PANTHER" id="PTHR12904:SF23">
    <property type="entry name" value="PROTEIN ZER-1 HOMOLOG"/>
    <property type="match status" value="1"/>
</dbReference>
<dbReference type="Proteomes" id="UP001054857">
    <property type="component" value="Unassembled WGS sequence"/>
</dbReference>
<dbReference type="AlphaFoldDB" id="A0AAD3HJM3"/>
<evidence type="ECO:0000256" key="1">
    <source>
        <dbReference type="ARBA" id="ARBA00004430"/>
    </source>
</evidence>
<organism evidence="3 4">
    <name type="scientific">Astrephomene gubernaculifera</name>
    <dbReference type="NCBI Taxonomy" id="47775"/>
    <lineage>
        <taxon>Eukaryota</taxon>
        <taxon>Viridiplantae</taxon>
        <taxon>Chlorophyta</taxon>
        <taxon>core chlorophytes</taxon>
        <taxon>Chlorophyceae</taxon>
        <taxon>CS clade</taxon>
        <taxon>Chlamydomonadales</taxon>
        <taxon>Astrephomenaceae</taxon>
        <taxon>Astrephomene</taxon>
    </lineage>
</organism>
<feature type="region of interest" description="Disordered" evidence="2">
    <location>
        <begin position="375"/>
        <end position="399"/>
    </location>
</feature>
<dbReference type="GO" id="GO:0005930">
    <property type="term" value="C:axoneme"/>
    <property type="evidence" value="ECO:0007669"/>
    <property type="project" value="UniProtKB-SubCell"/>
</dbReference>
<feature type="compositionally biased region" description="Low complexity" evidence="2">
    <location>
        <begin position="219"/>
        <end position="236"/>
    </location>
</feature>
<comment type="subcellular location">
    <subcellularLocation>
        <location evidence="1">Cytoplasm</location>
        <location evidence="1">Cytoskeleton</location>
        <location evidence="1">Cilium axoneme</location>
    </subcellularLocation>
</comment>
<evidence type="ECO:0000313" key="3">
    <source>
        <dbReference type="EMBL" id="GFR43011.1"/>
    </source>
</evidence>
<feature type="compositionally biased region" description="Low complexity" evidence="2">
    <location>
        <begin position="675"/>
        <end position="708"/>
    </location>
</feature>
<feature type="region of interest" description="Disordered" evidence="2">
    <location>
        <begin position="629"/>
        <end position="719"/>
    </location>
</feature>
<dbReference type="InterPro" id="IPR006553">
    <property type="entry name" value="Leu-rich_rpt_Cys-con_subtyp"/>
</dbReference>
<feature type="compositionally biased region" description="Low complexity" evidence="2">
    <location>
        <begin position="192"/>
        <end position="207"/>
    </location>
</feature>
<dbReference type="PANTHER" id="PTHR12904">
    <property type="match status" value="1"/>
</dbReference>
<dbReference type="SUPFAM" id="SSF52047">
    <property type="entry name" value="RNI-like"/>
    <property type="match status" value="1"/>
</dbReference>
<feature type="region of interest" description="Disordered" evidence="2">
    <location>
        <begin position="169"/>
        <end position="261"/>
    </location>
</feature>
<dbReference type="Gene3D" id="3.80.10.10">
    <property type="entry name" value="Ribonuclease Inhibitor"/>
    <property type="match status" value="2"/>
</dbReference>
<gene>
    <name evidence="3" type="ORF">Agub_g4011</name>
</gene>
<dbReference type="SMART" id="SM00367">
    <property type="entry name" value="LRR_CC"/>
    <property type="match status" value="2"/>
</dbReference>
<feature type="region of interest" description="Disordered" evidence="2">
    <location>
        <begin position="49"/>
        <end position="108"/>
    </location>
</feature>
<feature type="compositionally biased region" description="Low complexity" evidence="2">
    <location>
        <begin position="375"/>
        <end position="385"/>
    </location>
</feature>
<sequence length="719" mass="73135">MTVPSLLELCIEAASQTRHWTVQRRNLERLPDHAANDLLARLIARQSGHHTGGTTTARSGSSSDSTALLRKKSSTNLARSNLARSSSSGANHASVHASGGSAGGGGGGGVGALRPATLELFRHAVTRVELRGPSWGPEWLAVLAGFSHLHELRLASCSRITSAAIAQLAGGGGGGAATATTAAAAAPPPPQQQQQTTVASPASAASSWRRSGRLPPSTPALAASASSRQPSQSPTAVISTSPLFHGSRSPPAAAPPAPTVPLIPTTPAPAAAAPALSPAAASLCHLDLGGCGRVGDAALGAVGRMGQLMSLSITETGVGGEGLAALTGLSRLTRLEAGGIQSAGNAAWCGLLPHLPRLRHLDIWGSNAGAADAFSSSSSAASNNSTKHGIVSSSSSSGGSGSGTEQFLLLLATCLPQLEQLGLAWTQLRALPALPQLKVLDMRHCQLREVWWPTGRPGGPLALRQLLLAGVELGGGAVVAGETSEWGLAGVIRHAAPSLELLNLADMSCAEQPAWGPPLAALGTAAGAREVERAVASTGAPSLTHLDISRTAVRPEDLSYLQSAPSLRRLVASGTRCGCPAGAAELAAAGLAELQDLDLSRSGVIDESVSWLQQLTALTNLNLAHNDQLTMAPPRRPAPRLEQPQEQQQQQQQQQAPQHLVAFDPWAPDVPDRPGAAGEAGNRSRASSGSSGSSSDDEASAGSGSSSSWPGGLRRLNLL</sequence>
<evidence type="ECO:0000313" key="4">
    <source>
        <dbReference type="Proteomes" id="UP001054857"/>
    </source>
</evidence>
<name>A0AAD3HJM3_9CHLO</name>
<dbReference type="InterPro" id="IPR051341">
    <property type="entry name" value="Zyg-11_UBL_adapter"/>
</dbReference>
<feature type="compositionally biased region" description="Pro residues" evidence="2">
    <location>
        <begin position="252"/>
        <end position="261"/>
    </location>
</feature>
<protein>
    <submittedName>
        <fullName evidence="3">Uncharacterized protein</fullName>
    </submittedName>
</protein>
<reference evidence="3 4" key="1">
    <citation type="journal article" date="2021" name="Sci. Rep.">
        <title>Genome sequencing of the multicellular alga Astrephomene provides insights into convergent evolution of germ-soma differentiation.</title>
        <authorList>
            <person name="Yamashita S."/>
            <person name="Yamamoto K."/>
            <person name="Matsuzaki R."/>
            <person name="Suzuki S."/>
            <person name="Yamaguchi H."/>
            <person name="Hirooka S."/>
            <person name="Minakuchi Y."/>
            <person name="Miyagishima S."/>
            <person name="Kawachi M."/>
            <person name="Toyoda A."/>
            <person name="Nozaki H."/>
        </authorList>
    </citation>
    <scope>NUCLEOTIDE SEQUENCE [LARGE SCALE GENOMIC DNA]</scope>
    <source>
        <strain evidence="3 4">NIES-4017</strain>
    </source>
</reference>
<feature type="non-terminal residue" evidence="3">
    <location>
        <position position="1"/>
    </location>
</feature>